<evidence type="ECO:0000313" key="2">
    <source>
        <dbReference type="Proteomes" id="UP001279734"/>
    </source>
</evidence>
<comment type="caution">
    <text evidence="1">The sequence shown here is derived from an EMBL/GenBank/DDBJ whole genome shotgun (WGS) entry which is preliminary data.</text>
</comment>
<dbReference type="InterPro" id="IPR036038">
    <property type="entry name" value="Aminotransferase-like"/>
</dbReference>
<dbReference type="SUPFAM" id="SSF56752">
    <property type="entry name" value="D-aminoacid aminotransferase-like PLP-dependent enzymes"/>
    <property type="match status" value="1"/>
</dbReference>
<gene>
    <name evidence="1" type="ORF">Nepgr_020975</name>
</gene>
<dbReference type="Proteomes" id="UP001279734">
    <property type="component" value="Unassembled WGS sequence"/>
</dbReference>
<dbReference type="GO" id="GO:0003824">
    <property type="term" value="F:catalytic activity"/>
    <property type="evidence" value="ECO:0007669"/>
    <property type="project" value="InterPro"/>
</dbReference>
<keyword evidence="2" id="KW-1185">Reference proteome</keyword>
<evidence type="ECO:0000313" key="1">
    <source>
        <dbReference type="EMBL" id="GMH19134.1"/>
    </source>
</evidence>
<name>A0AAD3SXX4_NEPGR</name>
<organism evidence="1 2">
    <name type="scientific">Nepenthes gracilis</name>
    <name type="common">Slender pitcher plant</name>
    <dbReference type="NCBI Taxonomy" id="150966"/>
    <lineage>
        <taxon>Eukaryota</taxon>
        <taxon>Viridiplantae</taxon>
        <taxon>Streptophyta</taxon>
        <taxon>Embryophyta</taxon>
        <taxon>Tracheophyta</taxon>
        <taxon>Spermatophyta</taxon>
        <taxon>Magnoliopsida</taxon>
        <taxon>eudicotyledons</taxon>
        <taxon>Gunneridae</taxon>
        <taxon>Pentapetalae</taxon>
        <taxon>Caryophyllales</taxon>
        <taxon>Nepenthaceae</taxon>
        <taxon>Nepenthes</taxon>
    </lineage>
</organism>
<protein>
    <submittedName>
        <fullName evidence="1">Uncharacterized protein</fullName>
    </submittedName>
</protein>
<dbReference type="EMBL" id="BSYO01000020">
    <property type="protein sequence ID" value="GMH19134.1"/>
    <property type="molecule type" value="Genomic_DNA"/>
</dbReference>
<accession>A0AAD3SXX4</accession>
<dbReference type="AlphaFoldDB" id="A0AAD3SXX4"/>
<dbReference type="InterPro" id="IPR043132">
    <property type="entry name" value="BCAT-like_C"/>
</dbReference>
<reference evidence="1" key="1">
    <citation type="submission" date="2023-05" db="EMBL/GenBank/DDBJ databases">
        <title>Nepenthes gracilis genome sequencing.</title>
        <authorList>
            <person name="Fukushima K."/>
        </authorList>
    </citation>
    <scope>NUCLEOTIDE SEQUENCE</scope>
    <source>
        <strain evidence="1">SING2019-196</strain>
    </source>
</reference>
<sequence>MALFSHESLEVIDIASDRGYKLFLKAHVLSHVNWVRLRIPVEELMDADEVFCTANAVAVASVDSITYQGKRS</sequence>
<dbReference type="Gene3D" id="3.20.10.10">
    <property type="entry name" value="D-amino Acid Aminotransferase, subunit A, domain 2"/>
    <property type="match status" value="1"/>
</dbReference>
<proteinExistence type="predicted"/>